<dbReference type="PROSITE" id="PS50600">
    <property type="entry name" value="ULP_PROTEASE"/>
    <property type="match status" value="1"/>
</dbReference>
<evidence type="ECO:0000313" key="7">
    <source>
        <dbReference type="Proteomes" id="UP000324897"/>
    </source>
</evidence>
<accession>A0A5J9U3V1</accession>
<name>A0A5J9U3V1_9POAL</name>
<feature type="compositionally biased region" description="Acidic residues" evidence="4">
    <location>
        <begin position="773"/>
        <end position="787"/>
    </location>
</feature>
<dbReference type="OrthoDB" id="681927at2759"/>
<evidence type="ECO:0000259" key="5">
    <source>
        <dbReference type="PROSITE" id="PS50600"/>
    </source>
</evidence>
<dbReference type="Pfam" id="PF02902">
    <property type="entry name" value="Peptidase_C48"/>
    <property type="match status" value="1"/>
</dbReference>
<dbReference type="SUPFAM" id="SSF54001">
    <property type="entry name" value="Cysteine proteinases"/>
    <property type="match status" value="1"/>
</dbReference>
<dbReference type="EMBL" id="RWGY01000029">
    <property type="protein sequence ID" value="TVU17771.1"/>
    <property type="molecule type" value="Genomic_DNA"/>
</dbReference>
<evidence type="ECO:0000256" key="3">
    <source>
        <dbReference type="ARBA" id="ARBA00022801"/>
    </source>
</evidence>
<dbReference type="GO" id="GO:0008234">
    <property type="term" value="F:cysteine-type peptidase activity"/>
    <property type="evidence" value="ECO:0007669"/>
    <property type="project" value="InterPro"/>
</dbReference>
<feature type="compositionally biased region" description="Basic and acidic residues" evidence="4">
    <location>
        <begin position="459"/>
        <end position="481"/>
    </location>
</feature>
<dbReference type="Pfam" id="PF10536">
    <property type="entry name" value="PMD"/>
    <property type="match status" value="1"/>
</dbReference>
<comment type="similarity">
    <text evidence="1">Belongs to the peptidase C48 family.</text>
</comment>
<sequence>MAGVEGDTSPVYHPTAAAERKAEDATHTLGTVRCSQSILSRFVTRFDEPQKDAIEKVGFGSLLKLKPMSIRRTTVKQIVDCYDARTGLFDIAGIKIEMTFKDVVHILDLPSTGPEITGPPNINVPELFEGYKWQGKKHIDSAHLKEYLSKTTDSDDNFVRIFVLYCIGFYLCPTKQDYVESKYTSLLVNVKAIKAINWSSLFFHDLHEKLRTYKLRQGKNVAGNLAFLQVWYWEKFSITHIDRTLSNIGHKKPAIQYWDQERAEKRINAASFGKGRIIEDITSTIEFTTSSPEVASDTEQEGVPQEECNIKSDEDVNKNELPSDDFTSDVCGQTSTQQCGDSISQEYTKELINEATQQIMLVLKKYIRQEMTPLLDAIDSVNKNYESTNKMLATLIKNSQIPGQNHTYIPEDLRKSHTLRNHEKGDNSGHSDKKEEDKTKNQDTKYTFFPEHLRKSKTTRQEENSDTQNHSKEKEETEPKSMSKGTQKQRASRRKAKPIQNKDEQFDYTCGTKKRKRGPAPRDCYTSTEDDIPTLDHIESSELKRRLVKIQDVVLTKETMQCLADKNGWLGDEVIDASIRCLEDKMRPDKREGGRALLQTTPLLNHIMNKEEDIQPPWVKETISQHLNNEMVFLPIHKVNHWYLVVLDAPRGKVHVLDSMGPKKSRADDLAPLLQRLEDYYEKIRKPRGCKWRDHYVSDWEVVEQIEKSMLRDGSSCGLFLLKFMEYWTGTRLSQIFTHEDMNNFRSKLAVLLVNSKLNDLRPGAATNTIPEDQPEDDGAGDDSDECEITHTRKSTRG</sequence>
<reference evidence="6 7" key="1">
    <citation type="journal article" date="2019" name="Sci. Rep.">
        <title>A high-quality genome of Eragrostis curvula grass provides insights into Poaceae evolution and supports new strategies to enhance forage quality.</title>
        <authorList>
            <person name="Carballo J."/>
            <person name="Santos B.A.C.M."/>
            <person name="Zappacosta D."/>
            <person name="Garbus I."/>
            <person name="Selva J.P."/>
            <person name="Gallo C.A."/>
            <person name="Diaz A."/>
            <person name="Albertini E."/>
            <person name="Caccamo M."/>
            <person name="Echenique V."/>
        </authorList>
    </citation>
    <scope>NUCLEOTIDE SEQUENCE [LARGE SCALE GENOMIC DNA]</scope>
    <source>
        <strain evidence="7">cv. Victoria</strain>
        <tissue evidence="6">Leaf</tissue>
    </source>
</reference>
<evidence type="ECO:0000256" key="2">
    <source>
        <dbReference type="ARBA" id="ARBA00022670"/>
    </source>
</evidence>
<dbReference type="InterPro" id="IPR003653">
    <property type="entry name" value="Peptidase_C48_C"/>
</dbReference>
<feature type="region of interest" description="Disordered" evidence="4">
    <location>
        <begin position="764"/>
        <end position="798"/>
    </location>
</feature>
<dbReference type="InterPro" id="IPR038765">
    <property type="entry name" value="Papain-like_cys_pep_sf"/>
</dbReference>
<feature type="compositionally biased region" description="Basic and acidic residues" evidence="4">
    <location>
        <begin position="420"/>
        <end position="443"/>
    </location>
</feature>
<feature type="region of interest" description="Disordered" evidence="4">
    <location>
        <begin position="420"/>
        <end position="528"/>
    </location>
</feature>
<gene>
    <name evidence="6" type="ORF">EJB05_33827</name>
</gene>
<evidence type="ECO:0000256" key="4">
    <source>
        <dbReference type="SAM" id="MobiDB-lite"/>
    </source>
</evidence>
<keyword evidence="7" id="KW-1185">Reference proteome</keyword>
<keyword evidence="2" id="KW-0645">Protease</keyword>
<dbReference type="PANTHER" id="PTHR34835:SF34">
    <property type="entry name" value="OS08G0555500 PROTEIN"/>
    <property type="match status" value="1"/>
</dbReference>
<evidence type="ECO:0000256" key="1">
    <source>
        <dbReference type="ARBA" id="ARBA00005234"/>
    </source>
</evidence>
<comment type="caution">
    <text evidence="6">The sequence shown here is derived from an EMBL/GenBank/DDBJ whole genome shotgun (WGS) entry which is preliminary data.</text>
</comment>
<keyword evidence="3" id="KW-0378">Hydrolase</keyword>
<dbReference type="Gramene" id="TVU17771">
    <property type="protein sequence ID" value="TVU17771"/>
    <property type="gene ID" value="EJB05_33827"/>
</dbReference>
<protein>
    <recommendedName>
        <fullName evidence="5">Ubiquitin-like protease family profile domain-containing protein</fullName>
    </recommendedName>
</protein>
<dbReference type="InterPro" id="IPR019557">
    <property type="entry name" value="AminoTfrase-like_pln_mobile"/>
</dbReference>
<organism evidence="6 7">
    <name type="scientific">Eragrostis curvula</name>
    <name type="common">weeping love grass</name>
    <dbReference type="NCBI Taxonomy" id="38414"/>
    <lineage>
        <taxon>Eukaryota</taxon>
        <taxon>Viridiplantae</taxon>
        <taxon>Streptophyta</taxon>
        <taxon>Embryophyta</taxon>
        <taxon>Tracheophyta</taxon>
        <taxon>Spermatophyta</taxon>
        <taxon>Magnoliopsida</taxon>
        <taxon>Liliopsida</taxon>
        <taxon>Poales</taxon>
        <taxon>Poaceae</taxon>
        <taxon>PACMAD clade</taxon>
        <taxon>Chloridoideae</taxon>
        <taxon>Eragrostideae</taxon>
        <taxon>Eragrostidinae</taxon>
        <taxon>Eragrostis</taxon>
    </lineage>
</organism>
<evidence type="ECO:0000313" key="6">
    <source>
        <dbReference type="EMBL" id="TVU17771.1"/>
    </source>
</evidence>
<dbReference type="AlphaFoldDB" id="A0A5J9U3V1"/>
<dbReference type="GO" id="GO:0006508">
    <property type="term" value="P:proteolysis"/>
    <property type="evidence" value="ECO:0007669"/>
    <property type="project" value="UniProtKB-KW"/>
</dbReference>
<proteinExistence type="inferred from homology"/>
<dbReference type="Gene3D" id="3.40.395.10">
    <property type="entry name" value="Adenoviral Proteinase, Chain A"/>
    <property type="match status" value="1"/>
</dbReference>
<dbReference type="Proteomes" id="UP000324897">
    <property type="component" value="Chromosome 7"/>
</dbReference>
<dbReference type="PANTHER" id="PTHR34835">
    <property type="entry name" value="OS07G0283600 PROTEIN-RELATED"/>
    <property type="match status" value="1"/>
</dbReference>
<feature type="domain" description="Ubiquitin-like protease family profile" evidence="5">
    <location>
        <begin position="553"/>
        <end position="728"/>
    </location>
</feature>